<keyword evidence="3" id="KW-0862">Zinc</keyword>
<evidence type="ECO:0000256" key="3">
    <source>
        <dbReference type="ARBA" id="ARBA00022833"/>
    </source>
</evidence>
<dbReference type="EMBL" id="CP068047">
    <property type="protein sequence ID" value="QQR35878.1"/>
    <property type="molecule type" value="Genomic_DNA"/>
</dbReference>
<evidence type="ECO:0000259" key="5">
    <source>
        <dbReference type="PROSITE" id="PS51891"/>
    </source>
</evidence>
<dbReference type="PANTHER" id="PTHR33337:SF40">
    <property type="entry name" value="CENP-V_GFA DOMAIN-CONTAINING PROTEIN-RELATED"/>
    <property type="match status" value="1"/>
</dbReference>
<accession>A0ABX7BWH4</accession>
<comment type="similarity">
    <text evidence="1">Belongs to the Gfa family.</text>
</comment>
<dbReference type="InterPro" id="IPR011057">
    <property type="entry name" value="Mss4-like_sf"/>
</dbReference>
<evidence type="ECO:0000256" key="4">
    <source>
        <dbReference type="ARBA" id="ARBA00023239"/>
    </source>
</evidence>
<dbReference type="Proteomes" id="UP000595460">
    <property type="component" value="Chromosome"/>
</dbReference>
<dbReference type="PROSITE" id="PS51891">
    <property type="entry name" value="CENP_V_GFA"/>
    <property type="match status" value="1"/>
</dbReference>
<proteinExistence type="inferred from homology"/>
<gene>
    <name evidence="6" type="ORF">JI749_16300</name>
</gene>
<evidence type="ECO:0000313" key="6">
    <source>
        <dbReference type="EMBL" id="QQR35878.1"/>
    </source>
</evidence>
<dbReference type="PANTHER" id="PTHR33337">
    <property type="entry name" value="GFA DOMAIN-CONTAINING PROTEIN"/>
    <property type="match status" value="1"/>
</dbReference>
<organism evidence="6 7">
    <name type="scientific">Devosia oryziradicis</name>
    <dbReference type="NCBI Taxonomy" id="2801335"/>
    <lineage>
        <taxon>Bacteria</taxon>
        <taxon>Pseudomonadati</taxon>
        <taxon>Pseudomonadota</taxon>
        <taxon>Alphaproteobacteria</taxon>
        <taxon>Hyphomicrobiales</taxon>
        <taxon>Devosiaceae</taxon>
        <taxon>Devosia</taxon>
    </lineage>
</organism>
<name>A0ABX7BWH4_9HYPH</name>
<reference evidence="6 7" key="1">
    <citation type="submission" date="2021-01" db="EMBL/GenBank/DDBJ databases">
        <title>Genome seq and assembly of Devosia sp. G19.</title>
        <authorList>
            <person name="Chhetri G."/>
        </authorList>
    </citation>
    <scope>NUCLEOTIDE SEQUENCE [LARGE SCALE GENOMIC DNA]</scope>
    <source>
        <strain evidence="6 7">G19</strain>
    </source>
</reference>
<dbReference type="RefSeq" id="WP_201656358.1">
    <property type="nucleotide sequence ID" value="NZ_CP068047.1"/>
</dbReference>
<dbReference type="Gene3D" id="3.90.1590.10">
    <property type="entry name" value="glutathione-dependent formaldehyde- activating enzyme (gfa)"/>
    <property type="match status" value="1"/>
</dbReference>
<sequence>MSDMVRTGGCLCGAVRYEVVGEPFKSGICHCRDCKKVTGSSFLAYADWAPDKFSHTGDVGTYNGRSFCPACGSRVFSLSEDQCEIYLGTLDDAPSEISPQVEGWTIRREYWLPALAALPQYERDIP</sequence>
<dbReference type="SUPFAM" id="SSF51316">
    <property type="entry name" value="Mss4-like"/>
    <property type="match status" value="1"/>
</dbReference>
<evidence type="ECO:0000256" key="2">
    <source>
        <dbReference type="ARBA" id="ARBA00022723"/>
    </source>
</evidence>
<keyword evidence="2" id="KW-0479">Metal-binding</keyword>
<evidence type="ECO:0000313" key="7">
    <source>
        <dbReference type="Proteomes" id="UP000595460"/>
    </source>
</evidence>
<feature type="domain" description="CENP-V/GFA" evidence="5">
    <location>
        <begin position="6"/>
        <end position="105"/>
    </location>
</feature>
<keyword evidence="4" id="KW-0456">Lyase</keyword>
<evidence type="ECO:0000256" key="1">
    <source>
        <dbReference type="ARBA" id="ARBA00005495"/>
    </source>
</evidence>
<protein>
    <submittedName>
        <fullName evidence="6">GFA family protein</fullName>
    </submittedName>
</protein>
<dbReference type="Pfam" id="PF04828">
    <property type="entry name" value="GFA"/>
    <property type="match status" value="1"/>
</dbReference>
<keyword evidence="7" id="KW-1185">Reference proteome</keyword>
<dbReference type="InterPro" id="IPR006913">
    <property type="entry name" value="CENP-V/GFA"/>
</dbReference>